<dbReference type="Proteomes" id="UP000799757">
    <property type="component" value="Unassembled WGS sequence"/>
</dbReference>
<name>A0A6A6WZ20_9PLEO</name>
<evidence type="ECO:0000313" key="2">
    <source>
        <dbReference type="EMBL" id="KAF2789470.1"/>
    </source>
</evidence>
<sequence length="244" mass="26205">MEHVLDIIRNEASRNQGGPAENPIQSKVPIDDTQGEDAIPSMNSSNPGGFVLPSNDSFDTMSCPPSAGLMGMPLNYQVPIPNYAESIARYSTARTNSDSGFLTAASGSELNHAQPGLESNIVLPSTFPQSQSQQSSSARILLDPTNNAATYPMLLGFASETYPRFEFPQDNNIEGMDFGPNSPINLDTASAGPDSIDSNAIWHGSNGLQRYQRSSNLDQGHSQSRLKGRENRGLDDGEDGDKLI</sequence>
<protein>
    <submittedName>
        <fullName evidence="2">Uncharacterized protein</fullName>
    </submittedName>
</protein>
<organism evidence="2 3">
    <name type="scientific">Melanomma pulvis-pyrius CBS 109.77</name>
    <dbReference type="NCBI Taxonomy" id="1314802"/>
    <lineage>
        <taxon>Eukaryota</taxon>
        <taxon>Fungi</taxon>
        <taxon>Dikarya</taxon>
        <taxon>Ascomycota</taxon>
        <taxon>Pezizomycotina</taxon>
        <taxon>Dothideomycetes</taxon>
        <taxon>Pleosporomycetidae</taxon>
        <taxon>Pleosporales</taxon>
        <taxon>Melanommataceae</taxon>
        <taxon>Melanomma</taxon>
    </lineage>
</organism>
<feature type="compositionally biased region" description="Basic and acidic residues" evidence="1">
    <location>
        <begin position="227"/>
        <end position="244"/>
    </location>
</feature>
<dbReference type="AlphaFoldDB" id="A0A6A6WZ20"/>
<evidence type="ECO:0000256" key="1">
    <source>
        <dbReference type="SAM" id="MobiDB-lite"/>
    </source>
</evidence>
<gene>
    <name evidence="2" type="ORF">K505DRAFT_93471</name>
</gene>
<accession>A0A6A6WZ20</accession>
<reference evidence="2" key="1">
    <citation type="journal article" date="2020" name="Stud. Mycol.">
        <title>101 Dothideomycetes genomes: a test case for predicting lifestyles and emergence of pathogens.</title>
        <authorList>
            <person name="Haridas S."/>
            <person name="Albert R."/>
            <person name="Binder M."/>
            <person name="Bloem J."/>
            <person name="Labutti K."/>
            <person name="Salamov A."/>
            <person name="Andreopoulos B."/>
            <person name="Baker S."/>
            <person name="Barry K."/>
            <person name="Bills G."/>
            <person name="Bluhm B."/>
            <person name="Cannon C."/>
            <person name="Castanera R."/>
            <person name="Culley D."/>
            <person name="Daum C."/>
            <person name="Ezra D."/>
            <person name="Gonzalez J."/>
            <person name="Henrissat B."/>
            <person name="Kuo A."/>
            <person name="Liang C."/>
            <person name="Lipzen A."/>
            <person name="Lutzoni F."/>
            <person name="Magnuson J."/>
            <person name="Mondo S."/>
            <person name="Nolan M."/>
            <person name="Ohm R."/>
            <person name="Pangilinan J."/>
            <person name="Park H.-J."/>
            <person name="Ramirez L."/>
            <person name="Alfaro M."/>
            <person name="Sun H."/>
            <person name="Tritt A."/>
            <person name="Yoshinaga Y."/>
            <person name="Zwiers L.-H."/>
            <person name="Turgeon B."/>
            <person name="Goodwin S."/>
            <person name="Spatafora J."/>
            <person name="Crous P."/>
            <person name="Grigoriev I."/>
        </authorList>
    </citation>
    <scope>NUCLEOTIDE SEQUENCE</scope>
    <source>
        <strain evidence="2">CBS 109.77</strain>
    </source>
</reference>
<feature type="compositionally biased region" description="Polar residues" evidence="1">
    <location>
        <begin position="206"/>
        <end position="225"/>
    </location>
</feature>
<proteinExistence type="predicted"/>
<dbReference type="EMBL" id="MU002135">
    <property type="protein sequence ID" value="KAF2789470.1"/>
    <property type="molecule type" value="Genomic_DNA"/>
</dbReference>
<feature type="compositionally biased region" description="Basic and acidic residues" evidence="1">
    <location>
        <begin position="1"/>
        <end position="12"/>
    </location>
</feature>
<feature type="region of interest" description="Disordered" evidence="1">
    <location>
        <begin position="1"/>
        <end position="51"/>
    </location>
</feature>
<keyword evidence="3" id="KW-1185">Reference proteome</keyword>
<feature type="region of interest" description="Disordered" evidence="1">
    <location>
        <begin position="168"/>
        <end position="244"/>
    </location>
</feature>
<evidence type="ECO:0000313" key="3">
    <source>
        <dbReference type="Proteomes" id="UP000799757"/>
    </source>
</evidence>